<reference evidence="4" key="1">
    <citation type="submission" date="2016-10" db="EMBL/GenBank/DDBJ databases">
        <authorList>
            <person name="Varghese N."/>
            <person name="Submissions S."/>
        </authorList>
    </citation>
    <scope>NUCLEOTIDE SEQUENCE [LARGE SCALE GENOMIC DNA]</scope>
    <source>
        <strain evidence="4">DSM 23422</strain>
    </source>
</reference>
<dbReference type="RefSeq" id="WP_093916411.1">
    <property type="nucleotide sequence ID" value="NZ_FPAJ01000003.1"/>
</dbReference>
<keyword evidence="2" id="KW-0812">Transmembrane</keyword>
<gene>
    <name evidence="3" type="ORF">SAMN04488040_2214</name>
</gene>
<evidence type="ECO:0000313" key="4">
    <source>
        <dbReference type="Proteomes" id="UP000199239"/>
    </source>
</evidence>
<feature type="transmembrane region" description="Helical" evidence="2">
    <location>
        <begin position="6"/>
        <end position="24"/>
    </location>
</feature>
<organism evidence="3 4">
    <name type="scientific">Sulfitobacter marinus</name>
    <dbReference type="NCBI Taxonomy" id="394264"/>
    <lineage>
        <taxon>Bacteria</taxon>
        <taxon>Pseudomonadati</taxon>
        <taxon>Pseudomonadota</taxon>
        <taxon>Alphaproteobacteria</taxon>
        <taxon>Rhodobacterales</taxon>
        <taxon>Roseobacteraceae</taxon>
        <taxon>Sulfitobacter</taxon>
    </lineage>
</organism>
<accession>A0A1I6TF11</accession>
<name>A0A1I6TF11_9RHOB</name>
<evidence type="ECO:0000256" key="1">
    <source>
        <dbReference type="SAM" id="MobiDB-lite"/>
    </source>
</evidence>
<dbReference type="OrthoDB" id="7630018at2"/>
<evidence type="ECO:0000256" key="2">
    <source>
        <dbReference type="SAM" id="Phobius"/>
    </source>
</evidence>
<keyword evidence="4" id="KW-1185">Reference proteome</keyword>
<keyword evidence="2" id="KW-0472">Membrane</keyword>
<proteinExistence type="predicted"/>
<dbReference type="EMBL" id="FPAJ01000003">
    <property type="protein sequence ID" value="SFS87698.1"/>
    <property type="molecule type" value="Genomic_DNA"/>
</dbReference>
<dbReference type="AlphaFoldDB" id="A0A1I6TF11"/>
<sequence>MGLIADILLAAGALGAAFYCFILSKRLKHFNSLEQGVGGAVAVLSSRVDDLTKTLSSAQETAATSATTLLELTDKAEESSRRMELRMASLHDIPELETAPANPGKLPKNGTAKEIQQEPMFMRHSKMKEDQ</sequence>
<keyword evidence="2" id="KW-1133">Transmembrane helix</keyword>
<dbReference type="STRING" id="394264.SAMN04488040_2214"/>
<evidence type="ECO:0000313" key="3">
    <source>
        <dbReference type="EMBL" id="SFS87698.1"/>
    </source>
</evidence>
<protein>
    <submittedName>
        <fullName evidence="3">Uncharacterized protein</fullName>
    </submittedName>
</protein>
<feature type="region of interest" description="Disordered" evidence="1">
    <location>
        <begin position="90"/>
        <end position="131"/>
    </location>
</feature>
<dbReference type="Proteomes" id="UP000199239">
    <property type="component" value="Unassembled WGS sequence"/>
</dbReference>